<dbReference type="EMBL" id="CAKASE010000049">
    <property type="protein sequence ID" value="CAG9563482.1"/>
    <property type="molecule type" value="Genomic_DNA"/>
</dbReference>
<keyword evidence="2" id="KW-1185">Reference proteome</keyword>
<sequence>MLRKGCKPKPCSPAISTDLASLQGANNTEHSSLLSAVEDPGVVSSLLEHIKLLRVELVDLTLEVSSFRQELASLKRYPRYARESTMSKGDCLNLRIKYRPCLRVTYWKTLPT</sequence>
<accession>A0A8J2QI87</accession>
<gene>
    <name evidence="1" type="ORF">DCHRY22_LOCUS4618</name>
</gene>
<dbReference type="Proteomes" id="UP000789524">
    <property type="component" value="Unassembled WGS sequence"/>
</dbReference>
<dbReference type="AlphaFoldDB" id="A0A8J2QI87"/>
<reference evidence="1" key="1">
    <citation type="submission" date="2021-09" db="EMBL/GenBank/DDBJ databases">
        <authorList>
            <person name="Martin H S."/>
        </authorList>
    </citation>
    <scope>NUCLEOTIDE SEQUENCE</scope>
</reference>
<evidence type="ECO:0000313" key="2">
    <source>
        <dbReference type="Proteomes" id="UP000789524"/>
    </source>
</evidence>
<name>A0A8J2QI87_9NEOP</name>
<evidence type="ECO:0000313" key="1">
    <source>
        <dbReference type="EMBL" id="CAG9563482.1"/>
    </source>
</evidence>
<proteinExistence type="predicted"/>
<protein>
    <submittedName>
        <fullName evidence="1">(African queen) hypothetical protein</fullName>
    </submittedName>
</protein>
<comment type="caution">
    <text evidence="1">The sequence shown here is derived from an EMBL/GenBank/DDBJ whole genome shotgun (WGS) entry which is preliminary data.</text>
</comment>
<organism evidence="1 2">
    <name type="scientific">Danaus chrysippus</name>
    <name type="common">African queen</name>
    <dbReference type="NCBI Taxonomy" id="151541"/>
    <lineage>
        <taxon>Eukaryota</taxon>
        <taxon>Metazoa</taxon>
        <taxon>Ecdysozoa</taxon>
        <taxon>Arthropoda</taxon>
        <taxon>Hexapoda</taxon>
        <taxon>Insecta</taxon>
        <taxon>Pterygota</taxon>
        <taxon>Neoptera</taxon>
        <taxon>Endopterygota</taxon>
        <taxon>Lepidoptera</taxon>
        <taxon>Glossata</taxon>
        <taxon>Ditrysia</taxon>
        <taxon>Papilionoidea</taxon>
        <taxon>Nymphalidae</taxon>
        <taxon>Danainae</taxon>
        <taxon>Danaini</taxon>
        <taxon>Danaina</taxon>
        <taxon>Danaus</taxon>
        <taxon>Anosia</taxon>
    </lineage>
</organism>